<sequence>MSRTKRSTYFLIAVIAALGGIIMKLLSERENEGAFLPGSDGDSGAAPFCEVARLQRVHRFHCASGVFSAIAAINLAIFAGLRKKDRDQ</sequence>
<feature type="transmembrane region" description="Helical" evidence="1">
    <location>
        <begin position="7"/>
        <end position="26"/>
    </location>
</feature>
<keyword evidence="3" id="KW-1185">Reference proteome</keyword>
<evidence type="ECO:0000256" key="1">
    <source>
        <dbReference type="SAM" id="Phobius"/>
    </source>
</evidence>
<dbReference type="RefSeq" id="WP_249320274.1">
    <property type="nucleotide sequence ID" value="NZ_JACRSN010000021.1"/>
</dbReference>
<feature type="transmembrane region" description="Helical" evidence="1">
    <location>
        <begin position="63"/>
        <end position="81"/>
    </location>
</feature>
<evidence type="ECO:0000313" key="3">
    <source>
        <dbReference type="Proteomes" id="UP000651482"/>
    </source>
</evidence>
<organism evidence="2 3">
    <name type="scientific">Yeguia hominis</name>
    <dbReference type="NCBI Taxonomy" id="2763662"/>
    <lineage>
        <taxon>Bacteria</taxon>
        <taxon>Bacillati</taxon>
        <taxon>Bacillota</taxon>
        <taxon>Clostridia</taxon>
        <taxon>Eubacteriales</taxon>
        <taxon>Yeguiaceae</taxon>
        <taxon>Yeguia</taxon>
    </lineage>
</organism>
<dbReference type="Proteomes" id="UP000651482">
    <property type="component" value="Unassembled WGS sequence"/>
</dbReference>
<dbReference type="AlphaFoldDB" id="A0A926DCA5"/>
<comment type="caution">
    <text evidence="2">The sequence shown here is derived from an EMBL/GenBank/DDBJ whole genome shotgun (WGS) entry which is preliminary data.</text>
</comment>
<keyword evidence="1" id="KW-0472">Membrane</keyword>
<gene>
    <name evidence="2" type="ORF">IAG03_11980</name>
</gene>
<evidence type="ECO:0000313" key="2">
    <source>
        <dbReference type="EMBL" id="MBC8534689.1"/>
    </source>
</evidence>
<keyword evidence="1" id="KW-0812">Transmembrane</keyword>
<accession>A0A926DCA5</accession>
<keyword evidence="1" id="KW-1133">Transmembrane helix</keyword>
<reference evidence="2" key="1">
    <citation type="submission" date="2020-08" db="EMBL/GenBank/DDBJ databases">
        <title>Genome public.</title>
        <authorList>
            <person name="Liu C."/>
            <person name="Sun Q."/>
        </authorList>
    </citation>
    <scope>NUCLEOTIDE SEQUENCE</scope>
    <source>
        <strain evidence="2">NSJ-40</strain>
    </source>
</reference>
<proteinExistence type="predicted"/>
<protein>
    <submittedName>
        <fullName evidence="2">Uncharacterized protein</fullName>
    </submittedName>
</protein>
<name>A0A926DCA5_9FIRM</name>
<dbReference type="EMBL" id="JACRSN010000021">
    <property type="protein sequence ID" value="MBC8534689.1"/>
    <property type="molecule type" value="Genomic_DNA"/>
</dbReference>